<feature type="transmembrane region" description="Helical" evidence="8">
    <location>
        <begin position="170"/>
        <end position="191"/>
    </location>
</feature>
<dbReference type="InterPro" id="IPR001958">
    <property type="entry name" value="Tet-R_TetA/multi-R_MdtG-like"/>
</dbReference>
<dbReference type="PANTHER" id="PTHR23504">
    <property type="entry name" value="MAJOR FACILITATOR SUPERFAMILY DOMAIN-CONTAINING PROTEIN 10"/>
    <property type="match status" value="1"/>
</dbReference>
<dbReference type="Pfam" id="PF07690">
    <property type="entry name" value="MFS_1"/>
    <property type="match status" value="1"/>
</dbReference>
<dbReference type="PANTHER" id="PTHR23504:SF15">
    <property type="entry name" value="MAJOR FACILITATOR SUPERFAMILY (MFS) PROFILE DOMAIN-CONTAINING PROTEIN"/>
    <property type="match status" value="1"/>
</dbReference>
<dbReference type="Proteomes" id="UP000006683">
    <property type="component" value="Chromosome"/>
</dbReference>
<name>E1SPF8_FERBD</name>
<feature type="transmembrane region" description="Helical" evidence="8">
    <location>
        <begin position="48"/>
        <end position="69"/>
    </location>
</feature>
<dbReference type="STRING" id="550540.Fbal_2573"/>
<evidence type="ECO:0000256" key="8">
    <source>
        <dbReference type="SAM" id="Phobius"/>
    </source>
</evidence>
<feature type="transmembrane region" description="Helical" evidence="8">
    <location>
        <begin position="251"/>
        <end position="271"/>
    </location>
</feature>
<feature type="transmembrane region" description="Helical" evidence="8">
    <location>
        <begin position="367"/>
        <end position="388"/>
    </location>
</feature>
<dbReference type="InterPro" id="IPR011701">
    <property type="entry name" value="MFS"/>
</dbReference>
<dbReference type="GO" id="GO:0022857">
    <property type="term" value="F:transmembrane transporter activity"/>
    <property type="evidence" value="ECO:0007669"/>
    <property type="project" value="InterPro"/>
</dbReference>
<sequence length="410" mass="43492">MSPYRILAATALVTLISVSGVALPYPILAPLFLDLAHPVSQFANLPPKLLLGAILAIYPLGILIGSNLIGAWSDRFGRRTILLWTMVGSALGYFLSAQAIAQGNFLLFALSRLVTGLFEGNLSVARAIASDLHPKIDRTKAFSWLSATTYGGYLIGPLLGGVLLPLGAPVAFTVAGIACAIAVGVIAVALPKDRPASCGQRAERHSLALLRDPRIRAFFTLYLLLMLSVNGFYEFYPVWLLEVRQFDSLDIAGATVLLTSTMIAVATLVNVRAKQRLGLARAGMVGMALFSLPLLLLPLSAGHYVLSFILMGAGIALYNAMLPSFLAERGGDYGQGALMGLMATTFFLGNVIMALLGSALALLDTRLVLTLSGLFGAVAMAQFGHLHFRRTTWPRPVSQAPAEKPAAGGL</sequence>
<dbReference type="PROSITE" id="PS50850">
    <property type="entry name" value="MFS"/>
    <property type="match status" value="1"/>
</dbReference>
<dbReference type="GeneID" id="67182801"/>
<evidence type="ECO:0000256" key="4">
    <source>
        <dbReference type="ARBA" id="ARBA00022448"/>
    </source>
</evidence>
<protein>
    <submittedName>
        <fullName evidence="10">Major facilitator superfamily MFS_1</fullName>
    </submittedName>
</protein>
<comment type="similarity">
    <text evidence="3">Belongs to the major facilitator superfamily. TCR/Tet family.</text>
</comment>
<evidence type="ECO:0000256" key="3">
    <source>
        <dbReference type="ARBA" id="ARBA00007520"/>
    </source>
</evidence>
<feature type="transmembrane region" description="Helical" evidence="8">
    <location>
        <begin position="107"/>
        <end position="129"/>
    </location>
</feature>
<dbReference type="HOGENOM" id="CLU_001265_10_11_6"/>
<evidence type="ECO:0000313" key="10">
    <source>
        <dbReference type="EMBL" id="ADN76775.1"/>
    </source>
</evidence>
<dbReference type="InterPro" id="IPR020846">
    <property type="entry name" value="MFS_dom"/>
</dbReference>
<keyword evidence="6 8" id="KW-1133">Transmembrane helix</keyword>
<dbReference type="Gene3D" id="1.20.1250.20">
    <property type="entry name" value="MFS general substrate transporter like domains"/>
    <property type="match status" value="1"/>
</dbReference>
<keyword evidence="7 8" id="KW-0472">Membrane</keyword>
<dbReference type="OrthoDB" id="9814303at2"/>
<dbReference type="InterPro" id="IPR036259">
    <property type="entry name" value="MFS_trans_sf"/>
</dbReference>
<proteinExistence type="inferred from homology"/>
<comment type="subcellular location">
    <subcellularLocation>
        <location evidence="2">Membrane</location>
        <topology evidence="2">Multi-pass membrane protein</topology>
    </subcellularLocation>
</comment>
<dbReference type="KEGG" id="fbl:Fbal_2573"/>
<dbReference type="PROSITE" id="PS00216">
    <property type="entry name" value="SUGAR_TRANSPORT_1"/>
    <property type="match status" value="1"/>
</dbReference>
<evidence type="ECO:0000256" key="7">
    <source>
        <dbReference type="ARBA" id="ARBA00023136"/>
    </source>
</evidence>
<dbReference type="InterPro" id="IPR005829">
    <property type="entry name" value="Sugar_transporter_CS"/>
</dbReference>
<keyword evidence="11" id="KW-1185">Reference proteome</keyword>
<dbReference type="SUPFAM" id="SSF103473">
    <property type="entry name" value="MFS general substrate transporter"/>
    <property type="match status" value="1"/>
</dbReference>
<keyword evidence="4" id="KW-0813">Transport</keyword>
<feature type="transmembrane region" description="Helical" evidence="8">
    <location>
        <begin position="141"/>
        <end position="164"/>
    </location>
</feature>
<feature type="transmembrane region" description="Helical" evidence="8">
    <location>
        <begin position="305"/>
        <end position="326"/>
    </location>
</feature>
<dbReference type="GO" id="GO:0016020">
    <property type="term" value="C:membrane"/>
    <property type="evidence" value="ECO:0007669"/>
    <property type="project" value="UniProtKB-SubCell"/>
</dbReference>
<evidence type="ECO:0000256" key="1">
    <source>
        <dbReference type="ARBA" id="ARBA00003279"/>
    </source>
</evidence>
<dbReference type="RefSeq" id="WP_013346081.1">
    <property type="nucleotide sequence ID" value="NC_014541.1"/>
</dbReference>
<accession>E1SPF8</accession>
<dbReference type="PRINTS" id="PR01035">
    <property type="entry name" value="TCRTETA"/>
</dbReference>
<evidence type="ECO:0000259" key="9">
    <source>
        <dbReference type="PROSITE" id="PS50850"/>
    </source>
</evidence>
<dbReference type="EMBL" id="CP002209">
    <property type="protein sequence ID" value="ADN76775.1"/>
    <property type="molecule type" value="Genomic_DNA"/>
</dbReference>
<gene>
    <name evidence="10" type="ordered locus">Fbal_2573</name>
</gene>
<feature type="transmembrane region" description="Helical" evidence="8">
    <location>
        <begin position="81"/>
        <end position="101"/>
    </location>
</feature>
<organism evidence="10 11">
    <name type="scientific">Ferrimonas balearica (strain DSM 9799 / CCM 4581 / KCTC 23876 / PAT)</name>
    <dbReference type="NCBI Taxonomy" id="550540"/>
    <lineage>
        <taxon>Bacteria</taxon>
        <taxon>Pseudomonadati</taxon>
        <taxon>Pseudomonadota</taxon>
        <taxon>Gammaproteobacteria</taxon>
        <taxon>Alteromonadales</taxon>
        <taxon>Ferrimonadaceae</taxon>
        <taxon>Ferrimonas</taxon>
    </lineage>
</organism>
<dbReference type="eggNOG" id="COG2814">
    <property type="taxonomic scope" value="Bacteria"/>
</dbReference>
<feature type="transmembrane region" description="Helical" evidence="8">
    <location>
        <begin position="219"/>
        <end position="239"/>
    </location>
</feature>
<evidence type="ECO:0000256" key="6">
    <source>
        <dbReference type="ARBA" id="ARBA00022989"/>
    </source>
</evidence>
<evidence type="ECO:0000313" key="11">
    <source>
        <dbReference type="Proteomes" id="UP000006683"/>
    </source>
</evidence>
<evidence type="ECO:0000256" key="5">
    <source>
        <dbReference type="ARBA" id="ARBA00022692"/>
    </source>
</evidence>
<feature type="transmembrane region" description="Helical" evidence="8">
    <location>
        <begin position="278"/>
        <end position="299"/>
    </location>
</feature>
<keyword evidence="5 8" id="KW-0812">Transmembrane</keyword>
<comment type="function">
    <text evidence="1">Resistance to tetracycline by an active tetracycline efflux. This is an energy-dependent process that decreases the accumulation of the antibiotic in whole cells. This protein functions as a metal-tetracycline/H(+) antiporter.</text>
</comment>
<reference evidence="10 11" key="1">
    <citation type="journal article" date="2010" name="Stand. Genomic Sci.">
        <title>Complete genome sequence of Ferrimonas balearica type strain (PAT).</title>
        <authorList>
            <person name="Nolan M."/>
            <person name="Sikorski J."/>
            <person name="Davenport K."/>
            <person name="Lucas S."/>
            <person name="Glavina Del Rio T."/>
            <person name="Tice H."/>
            <person name="Cheng J."/>
            <person name="Goodwin L."/>
            <person name="Pitluck S."/>
            <person name="Liolios K."/>
            <person name="Ivanova N."/>
            <person name="Mavromatis K."/>
            <person name="Ovchinnikova G."/>
            <person name="Pati A."/>
            <person name="Chen A."/>
            <person name="Palaniappan K."/>
            <person name="Land M."/>
            <person name="Hauser L."/>
            <person name="Chang Y."/>
            <person name="Jeffries C."/>
            <person name="Tapia R."/>
            <person name="Brettin T."/>
            <person name="Detter J."/>
            <person name="Han C."/>
            <person name="Yasawong M."/>
            <person name="Rohde M."/>
            <person name="Tindall B."/>
            <person name="Goker M."/>
            <person name="Woyke T."/>
            <person name="Bristow J."/>
            <person name="Eisen J."/>
            <person name="Markowitz V."/>
            <person name="Hugenholtz P."/>
            <person name="Kyrpides N."/>
            <person name="Klenk H."/>
            <person name="Lapidus A."/>
        </authorList>
    </citation>
    <scope>NUCLEOTIDE SEQUENCE [LARGE SCALE GENOMIC DNA]</scope>
    <source>
        <strain evidence="11">DSM 9799 / CCM 4581 / KCTC 23876 / PAT</strain>
    </source>
</reference>
<feature type="domain" description="Major facilitator superfamily (MFS) profile" evidence="9">
    <location>
        <begin position="6"/>
        <end position="391"/>
    </location>
</feature>
<dbReference type="AlphaFoldDB" id="E1SPF8"/>
<feature type="transmembrane region" description="Helical" evidence="8">
    <location>
        <begin position="338"/>
        <end position="361"/>
    </location>
</feature>
<evidence type="ECO:0000256" key="2">
    <source>
        <dbReference type="ARBA" id="ARBA00004141"/>
    </source>
</evidence>